<dbReference type="InterPro" id="IPR017853">
    <property type="entry name" value="GH"/>
</dbReference>
<dbReference type="Gramene" id="mRNA:HanXRQr2_Chr08g0320501">
    <property type="protein sequence ID" value="CDS:HanXRQr2_Chr08g0320501.1"/>
    <property type="gene ID" value="HanXRQr2_Chr08g0320501"/>
</dbReference>
<sequence>METLVHNFRLDVHEQQIKQLQADVTEIKTTLKALEDNRAESREFEKMFLTWMQLQETRSDDSSSGSGSPSFLPGPPSDLQLDCVVDCHSDSLPSSPSVLDQLAAIISRSEERLRCSEHLMSTSHTASRSEFSSFGDVAHSGFSSPVAQVAAALPRSDNHSTDQTKVGLIGANWAFSNDLRWVLRSGSRVGHEVEQQFVMGQYSPDLGPFCGDVQHVVQFLSSPLSSEFVISNHDAIANNTSVPPSSISLSRTRRRFYAVVNGVVHQFPLRLQLEFAATSSIQSQPVHQIHKFWPTALKGWDLVSTVERPVVAQVPASLTEFPTFALILRADFKSVPVNLTKIAGHHRNFAEFLGPAFVSQQLHTFTMLQQQFPLVTVVSTFKIGDRRLGWKGGGDFDSYSVEFIIQWTSQFVSTHVDRVLSFGTFALVGTFFLAKLPDIHGWYKTASSVIELIVGLYHLWVVHGQGRPPDDVADSSLEDKTVLKGGVMMGMSYEVEVIHRYS</sequence>
<proteinExistence type="predicted"/>
<accession>A0A9K3ICR5</accession>
<feature type="coiled-coil region" evidence="1">
    <location>
        <begin position="10"/>
        <end position="37"/>
    </location>
</feature>
<keyword evidence="3" id="KW-1185">Reference proteome</keyword>
<evidence type="ECO:0000313" key="2">
    <source>
        <dbReference type="EMBL" id="KAF5793799.1"/>
    </source>
</evidence>
<evidence type="ECO:0000313" key="3">
    <source>
        <dbReference type="Proteomes" id="UP000215914"/>
    </source>
</evidence>
<name>A0A9K3ICR5_HELAN</name>
<dbReference type="Gene3D" id="3.20.20.80">
    <property type="entry name" value="Glycosidases"/>
    <property type="match status" value="1"/>
</dbReference>
<keyword evidence="2" id="KW-0326">Glycosidase</keyword>
<comment type="caution">
    <text evidence="2">The sequence shown here is derived from an EMBL/GenBank/DDBJ whole genome shotgun (WGS) entry which is preliminary data.</text>
</comment>
<gene>
    <name evidence="2" type="ORF">HanXRQr2_Chr08g0320501</name>
</gene>
<dbReference type="AlphaFoldDB" id="A0A9K3ICR5"/>
<dbReference type="SUPFAM" id="SSF51445">
    <property type="entry name" value="(Trans)glycosidases"/>
    <property type="match status" value="1"/>
</dbReference>
<evidence type="ECO:0000256" key="1">
    <source>
        <dbReference type="SAM" id="Coils"/>
    </source>
</evidence>
<dbReference type="GO" id="GO:0016161">
    <property type="term" value="F:beta-amylase activity"/>
    <property type="evidence" value="ECO:0007669"/>
    <property type="project" value="UniProtKB-EC"/>
</dbReference>
<dbReference type="EC" id="3.2.1.2" evidence="2"/>
<keyword evidence="2" id="KW-0378">Hydrolase</keyword>
<keyword evidence="1" id="KW-0175">Coiled coil</keyword>
<organism evidence="2 3">
    <name type="scientific">Helianthus annuus</name>
    <name type="common">Common sunflower</name>
    <dbReference type="NCBI Taxonomy" id="4232"/>
    <lineage>
        <taxon>Eukaryota</taxon>
        <taxon>Viridiplantae</taxon>
        <taxon>Streptophyta</taxon>
        <taxon>Embryophyta</taxon>
        <taxon>Tracheophyta</taxon>
        <taxon>Spermatophyta</taxon>
        <taxon>Magnoliopsida</taxon>
        <taxon>eudicotyledons</taxon>
        <taxon>Gunneridae</taxon>
        <taxon>Pentapetalae</taxon>
        <taxon>asterids</taxon>
        <taxon>campanulids</taxon>
        <taxon>Asterales</taxon>
        <taxon>Asteraceae</taxon>
        <taxon>Asteroideae</taxon>
        <taxon>Heliantheae alliance</taxon>
        <taxon>Heliantheae</taxon>
        <taxon>Helianthus</taxon>
    </lineage>
</organism>
<reference evidence="2" key="1">
    <citation type="journal article" date="2017" name="Nature">
        <title>The sunflower genome provides insights into oil metabolism, flowering and Asterid evolution.</title>
        <authorList>
            <person name="Badouin H."/>
            <person name="Gouzy J."/>
            <person name="Grassa C.J."/>
            <person name="Murat F."/>
            <person name="Staton S.E."/>
            <person name="Cottret L."/>
            <person name="Lelandais-Briere C."/>
            <person name="Owens G.L."/>
            <person name="Carrere S."/>
            <person name="Mayjonade B."/>
            <person name="Legrand L."/>
            <person name="Gill N."/>
            <person name="Kane N.C."/>
            <person name="Bowers J.E."/>
            <person name="Hubner S."/>
            <person name="Bellec A."/>
            <person name="Berard A."/>
            <person name="Berges H."/>
            <person name="Blanchet N."/>
            <person name="Boniface M.C."/>
            <person name="Brunel D."/>
            <person name="Catrice O."/>
            <person name="Chaidir N."/>
            <person name="Claudel C."/>
            <person name="Donnadieu C."/>
            <person name="Faraut T."/>
            <person name="Fievet G."/>
            <person name="Helmstetter N."/>
            <person name="King M."/>
            <person name="Knapp S.J."/>
            <person name="Lai Z."/>
            <person name="Le Paslier M.C."/>
            <person name="Lippi Y."/>
            <person name="Lorenzon L."/>
            <person name="Mandel J.R."/>
            <person name="Marage G."/>
            <person name="Marchand G."/>
            <person name="Marquand E."/>
            <person name="Bret-Mestries E."/>
            <person name="Morien E."/>
            <person name="Nambeesan S."/>
            <person name="Nguyen T."/>
            <person name="Pegot-Espagnet P."/>
            <person name="Pouilly N."/>
            <person name="Raftis F."/>
            <person name="Sallet E."/>
            <person name="Schiex T."/>
            <person name="Thomas J."/>
            <person name="Vandecasteele C."/>
            <person name="Vares D."/>
            <person name="Vear F."/>
            <person name="Vautrin S."/>
            <person name="Crespi M."/>
            <person name="Mangin B."/>
            <person name="Burke J.M."/>
            <person name="Salse J."/>
            <person name="Munos S."/>
            <person name="Vincourt P."/>
            <person name="Rieseberg L.H."/>
            <person name="Langlade N.B."/>
        </authorList>
    </citation>
    <scope>NUCLEOTIDE SEQUENCE</scope>
    <source>
        <tissue evidence="2">Leaves</tissue>
    </source>
</reference>
<dbReference type="Proteomes" id="UP000215914">
    <property type="component" value="Unassembled WGS sequence"/>
</dbReference>
<dbReference type="EMBL" id="MNCJ02000323">
    <property type="protein sequence ID" value="KAF5793799.1"/>
    <property type="molecule type" value="Genomic_DNA"/>
</dbReference>
<protein>
    <submittedName>
        <fullName evidence="2">Beta-amylase</fullName>
        <ecNumber evidence="2">3.2.1.2</ecNumber>
    </submittedName>
</protein>
<reference evidence="2" key="2">
    <citation type="submission" date="2020-06" db="EMBL/GenBank/DDBJ databases">
        <title>Helianthus annuus Genome sequencing and assembly Release 2.</title>
        <authorList>
            <person name="Gouzy J."/>
            <person name="Langlade N."/>
            <person name="Munos S."/>
        </authorList>
    </citation>
    <scope>NUCLEOTIDE SEQUENCE</scope>
    <source>
        <tissue evidence="2">Leaves</tissue>
    </source>
</reference>